<dbReference type="EMBL" id="NMUL01000010">
    <property type="protein sequence ID" value="OXM68439.1"/>
    <property type="molecule type" value="Genomic_DNA"/>
</dbReference>
<gene>
    <name evidence="1" type="ORF">CF165_13075</name>
</gene>
<dbReference type="Proteomes" id="UP000215199">
    <property type="component" value="Unassembled WGS sequence"/>
</dbReference>
<dbReference type="RefSeq" id="WP_093947761.1">
    <property type="nucleotide sequence ID" value="NZ_NMUL01000010.1"/>
</dbReference>
<evidence type="ECO:0000313" key="2">
    <source>
        <dbReference type="Proteomes" id="UP000215199"/>
    </source>
</evidence>
<keyword evidence="2" id="KW-1185">Reference proteome</keyword>
<proteinExistence type="predicted"/>
<comment type="caution">
    <text evidence="1">The sequence shown here is derived from an EMBL/GenBank/DDBJ whole genome shotgun (WGS) entry which is preliminary data.</text>
</comment>
<evidence type="ECO:0000313" key="1">
    <source>
        <dbReference type="EMBL" id="OXM68439.1"/>
    </source>
</evidence>
<dbReference type="AlphaFoldDB" id="A0A229TCI2"/>
<name>A0A229TCI2_9PSEU</name>
<sequence>MNRIELAAEKLAGSMVPLQEVTPEQPVVCTPVVTAGFAAFGIGYYVAKAFGPSEEASAEASGAGIEAMSGNDLIQFRRTEVSA</sequence>
<organism evidence="1 2">
    <name type="scientific">Amycolatopsis vastitatis</name>
    <dbReference type="NCBI Taxonomy" id="1905142"/>
    <lineage>
        <taxon>Bacteria</taxon>
        <taxon>Bacillati</taxon>
        <taxon>Actinomycetota</taxon>
        <taxon>Actinomycetes</taxon>
        <taxon>Pseudonocardiales</taxon>
        <taxon>Pseudonocardiaceae</taxon>
        <taxon>Amycolatopsis</taxon>
    </lineage>
</organism>
<accession>A0A229TCI2</accession>
<protein>
    <submittedName>
        <fullName evidence="1">Uncharacterized protein</fullName>
    </submittedName>
</protein>
<reference evidence="2" key="1">
    <citation type="submission" date="2017-07" db="EMBL/GenBank/DDBJ databases">
        <title>Comparative genome mining reveals phylogenetic distribution patterns of secondary metabolites in Amycolatopsis.</title>
        <authorList>
            <person name="Adamek M."/>
            <person name="Alanjary M."/>
            <person name="Sales-Ortells H."/>
            <person name="Goodfellow M."/>
            <person name="Bull A.T."/>
            <person name="Kalinowski J."/>
            <person name="Ziemert N."/>
        </authorList>
    </citation>
    <scope>NUCLEOTIDE SEQUENCE [LARGE SCALE GENOMIC DNA]</scope>
    <source>
        <strain evidence="2">H5</strain>
    </source>
</reference>